<dbReference type="GO" id="GO:0006302">
    <property type="term" value="P:double-strand break repair"/>
    <property type="evidence" value="ECO:0007669"/>
    <property type="project" value="TreeGrafter"/>
</dbReference>
<dbReference type="Proteomes" id="UP000591131">
    <property type="component" value="Unassembled WGS sequence"/>
</dbReference>
<organism evidence="2 3">
    <name type="scientific">Perkinsus chesapeaki</name>
    <name type="common">Clam parasite</name>
    <name type="synonym">Perkinsus andrewsi</name>
    <dbReference type="NCBI Taxonomy" id="330153"/>
    <lineage>
        <taxon>Eukaryota</taxon>
        <taxon>Sar</taxon>
        <taxon>Alveolata</taxon>
        <taxon>Perkinsozoa</taxon>
        <taxon>Perkinsea</taxon>
        <taxon>Perkinsida</taxon>
        <taxon>Perkinsidae</taxon>
        <taxon>Perkinsus</taxon>
    </lineage>
</organism>
<evidence type="ECO:0000259" key="1">
    <source>
        <dbReference type="SMART" id="SM00482"/>
    </source>
</evidence>
<dbReference type="EMBL" id="JAAPAO010002119">
    <property type="protein sequence ID" value="KAF4648214.1"/>
    <property type="molecule type" value="Genomic_DNA"/>
</dbReference>
<feature type="domain" description="DNA-directed DNA polymerase family A palm" evidence="1">
    <location>
        <begin position="152"/>
        <end position="272"/>
    </location>
</feature>
<dbReference type="InterPro" id="IPR043502">
    <property type="entry name" value="DNA/RNA_pol_sf"/>
</dbReference>
<dbReference type="Pfam" id="PF00476">
    <property type="entry name" value="DNA_pol_A"/>
    <property type="match status" value="1"/>
</dbReference>
<dbReference type="SMART" id="SM00482">
    <property type="entry name" value="POLAc"/>
    <property type="match status" value="1"/>
</dbReference>
<dbReference type="PANTHER" id="PTHR10133">
    <property type="entry name" value="DNA POLYMERASE I"/>
    <property type="match status" value="1"/>
</dbReference>
<dbReference type="InterPro" id="IPR001098">
    <property type="entry name" value="DNA-dir_DNA_pol_A_palm_dom"/>
</dbReference>
<dbReference type="InterPro" id="IPR002298">
    <property type="entry name" value="DNA_polymerase_A"/>
</dbReference>
<sequence length="272" mass="29784">TATGRLKSTDPNLLTVENALEIADVLRPSVASDLHHGAIREGAAVFVSRVTAPPPHHQDLLEAKLVAVSAELTAADCPGDKPFGKQPSRTVAEYWSEAGWPGYSDPEICRRIPQCTVELNTGQQIVFPADQVFRQNAAVTLTAEEHARKRIIALRDAFVAPKGRVLLSVDYCQIEARLLAHFCGDSRLIELFNQPVCTAAGEPTYDIFVHIASTWLSKPLCQVTDVERSGIKQLVYGVIYGMGARSLSREMGVTLAEGEALMNKFDNEFPRD</sequence>
<dbReference type="GO" id="GO:0003677">
    <property type="term" value="F:DNA binding"/>
    <property type="evidence" value="ECO:0007669"/>
    <property type="project" value="InterPro"/>
</dbReference>
<feature type="non-terminal residue" evidence="2">
    <location>
        <position position="1"/>
    </location>
</feature>
<dbReference type="GO" id="GO:0006261">
    <property type="term" value="P:DNA-templated DNA replication"/>
    <property type="evidence" value="ECO:0007669"/>
    <property type="project" value="InterPro"/>
</dbReference>
<dbReference type="PANTHER" id="PTHR10133:SF62">
    <property type="entry name" value="DNA POLYMERASE THETA"/>
    <property type="match status" value="1"/>
</dbReference>
<dbReference type="Gene3D" id="1.10.150.20">
    <property type="entry name" value="5' to 3' exonuclease, C-terminal subdomain"/>
    <property type="match status" value="1"/>
</dbReference>
<accession>A0A7J6KMR5</accession>
<proteinExistence type="predicted"/>
<comment type="caution">
    <text evidence="2">The sequence shown here is derived from an EMBL/GenBank/DDBJ whole genome shotgun (WGS) entry which is preliminary data.</text>
</comment>
<evidence type="ECO:0000313" key="3">
    <source>
        <dbReference type="Proteomes" id="UP000591131"/>
    </source>
</evidence>
<dbReference type="AlphaFoldDB" id="A0A7J6KMR5"/>
<gene>
    <name evidence="2" type="ORF">FOL47_003595</name>
</gene>
<protein>
    <recommendedName>
        <fullName evidence="1">DNA-directed DNA polymerase family A palm domain-containing protein</fullName>
    </recommendedName>
</protein>
<reference evidence="2 3" key="1">
    <citation type="submission" date="2020-04" db="EMBL/GenBank/DDBJ databases">
        <title>Perkinsus chesapeaki whole genome sequence.</title>
        <authorList>
            <person name="Bogema D.R."/>
        </authorList>
    </citation>
    <scope>NUCLEOTIDE SEQUENCE [LARGE SCALE GENOMIC DNA]</scope>
    <source>
        <strain evidence="2">ATCC PRA-425</strain>
    </source>
</reference>
<dbReference type="OrthoDB" id="275278at2759"/>
<name>A0A7J6KMR5_PERCH</name>
<evidence type="ECO:0000313" key="2">
    <source>
        <dbReference type="EMBL" id="KAF4648214.1"/>
    </source>
</evidence>
<keyword evidence="3" id="KW-1185">Reference proteome</keyword>
<dbReference type="SUPFAM" id="SSF56672">
    <property type="entry name" value="DNA/RNA polymerases"/>
    <property type="match status" value="1"/>
</dbReference>
<dbReference type="GO" id="GO:0003887">
    <property type="term" value="F:DNA-directed DNA polymerase activity"/>
    <property type="evidence" value="ECO:0007669"/>
    <property type="project" value="InterPro"/>
</dbReference>